<name>A0ABT8DBZ1_9RHOB</name>
<comment type="caution">
    <text evidence="1">The sequence shown here is derived from an EMBL/GenBank/DDBJ whole genome shotgun (WGS) entry which is preliminary data.</text>
</comment>
<evidence type="ECO:0000313" key="1">
    <source>
        <dbReference type="EMBL" id="MDN3714304.1"/>
    </source>
</evidence>
<protein>
    <submittedName>
        <fullName evidence="1">Uncharacterized protein</fullName>
    </submittedName>
</protein>
<dbReference type="EMBL" id="JAUFRC010000004">
    <property type="protein sequence ID" value="MDN3714304.1"/>
    <property type="molecule type" value="Genomic_DNA"/>
</dbReference>
<organism evidence="1 2">
    <name type="scientific">Paracoccus cavernae</name>
    <dbReference type="NCBI Taxonomy" id="1571207"/>
    <lineage>
        <taxon>Bacteria</taxon>
        <taxon>Pseudomonadati</taxon>
        <taxon>Pseudomonadota</taxon>
        <taxon>Alphaproteobacteria</taxon>
        <taxon>Rhodobacterales</taxon>
        <taxon>Paracoccaceae</taxon>
        <taxon>Paracoccus</taxon>
    </lineage>
</organism>
<gene>
    <name evidence="1" type="ORF">QWZ10_25400</name>
</gene>
<evidence type="ECO:0000313" key="2">
    <source>
        <dbReference type="Proteomes" id="UP001243846"/>
    </source>
</evidence>
<proteinExistence type="predicted"/>
<reference evidence="2" key="1">
    <citation type="journal article" date="2019" name="Int. J. Syst. Evol. Microbiol.">
        <title>The Global Catalogue of Microorganisms (GCM) 10K type strain sequencing project: providing services to taxonomists for standard genome sequencing and annotation.</title>
        <authorList>
            <consortium name="The Broad Institute Genomics Platform"/>
            <consortium name="The Broad Institute Genome Sequencing Center for Infectious Disease"/>
            <person name="Wu L."/>
            <person name="Ma J."/>
        </authorList>
    </citation>
    <scope>NUCLEOTIDE SEQUENCE [LARGE SCALE GENOMIC DNA]</scope>
    <source>
        <strain evidence="2">CECT 8482</strain>
    </source>
</reference>
<sequence>MTGRAGAGLGGHDLLEERIFIIDDALRDDRLLTLGDQNDLVAIKTGDFVRREQRALFVAPRD</sequence>
<keyword evidence="2" id="KW-1185">Reference proteome</keyword>
<dbReference type="Proteomes" id="UP001243846">
    <property type="component" value="Unassembled WGS sequence"/>
</dbReference>
<accession>A0ABT8DBZ1</accession>